<dbReference type="InterPro" id="IPR016181">
    <property type="entry name" value="Acyl_CoA_acyltransferase"/>
</dbReference>
<dbReference type="Gene3D" id="3.40.630.30">
    <property type="match status" value="1"/>
</dbReference>
<dbReference type="EMBL" id="JBHULY010000002">
    <property type="protein sequence ID" value="MFD2724642.1"/>
    <property type="molecule type" value="Genomic_DNA"/>
</dbReference>
<accession>A0ABW5T5V4</accession>
<keyword evidence="5" id="KW-1185">Reference proteome</keyword>
<feature type="domain" description="N-acetyltransferase" evidence="3">
    <location>
        <begin position="3"/>
        <end position="164"/>
    </location>
</feature>
<evidence type="ECO:0000313" key="5">
    <source>
        <dbReference type="Proteomes" id="UP001597476"/>
    </source>
</evidence>
<keyword evidence="2" id="KW-0012">Acyltransferase</keyword>
<comment type="caution">
    <text evidence="4">The sequence shown here is derived from an EMBL/GenBank/DDBJ whole genome shotgun (WGS) entry which is preliminary data.</text>
</comment>
<evidence type="ECO:0000256" key="2">
    <source>
        <dbReference type="ARBA" id="ARBA00023315"/>
    </source>
</evidence>
<dbReference type="InterPro" id="IPR000182">
    <property type="entry name" value="GNAT_dom"/>
</dbReference>
<keyword evidence="1" id="KW-0808">Transferase</keyword>
<dbReference type="RefSeq" id="WP_380287873.1">
    <property type="nucleotide sequence ID" value="NZ_JBHULY010000002.1"/>
</dbReference>
<evidence type="ECO:0000313" key="4">
    <source>
        <dbReference type="EMBL" id="MFD2724642.1"/>
    </source>
</evidence>
<dbReference type="PANTHER" id="PTHR43420">
    <property type="entry name" value="ACETYLTRANSFERASE"/>
    <property type="match status" value="1"/>
</dbReference>
<reference evidence="5" key="1">
    <citation type="journal article" date="2019" name="Int. J. Syst. Evol. Microbiol.">
        <title>The Global Catalogue of Microorganisms (GCM) 10K type strain sequencing project: providing services to taxonomists for standard genome sequencing and annotation.</title>
        <authorList>
            <consortium name="The Broad Institute Genomics Platform"/>
            <consortium name="The Broad Institute Genome Sequencing Center for Infectious Disease"/>
            <person name="Wu L."/>
            <person name="Ma J."/>
        </authorList>
    </citation>
    <scope>NUCLEOTIDE SEQUENCE [LARGE SCALE GENOMIC DNA]</scope>
    <source>
        <strain evidence="5">KCTC 42398</strain>
    </source>
</reference>
<dbReference type="Proteomes" id="UP001597476">
    <property type="component" value="Unassembled WGS sequence"/>
</dbReference>
<gene>
    <name evidence="4" type="ORF">ACFSR8_00315</name>
</gene>
<proteinExistence type="predicted"/>
<dbReference type="CDD" id="cd04301">
    <property type="entry name" value="NAT_SF"/>
    <property type="match status" value="1"/>
</dbReference>
<dbReference type="InterPro" id="IPR050680">
    <property type="entry name" value="YpeA/RimI_acetyltransf"/>
</dbReference>
<protein>
    <submittedName>
        <fullName evidence="4">GNAT family N-acetyltransferase</fullName>
    </submittedName>
</protein>
<organism evidence="4 5">
    <name type="scientific">Hyunsoonleella rubra</name>
    <dbReference type="NCBI Taxonomy" id="1737062"/>
    <lineage>
        <taxon>Bacteria</taxon>
        <taxon>Pseudomonadati</taxon>
        <taxon>Bacteroidota</taxon>
        <taxon>Flavobacteriia</taxon>
        <taxon>Flavobacteriales</taxon>
        <taxon>Flavobacteriaceae</taxon>
    </lineage>
</organism>
<sequence length="164" mass="19121">MIEIVKADDERQFKSIESLADEIWRQHYTPIIGIDQVKYMLKRFQSIEAIQQQIQDGFLYFILKFKSEEAGYISIKKDKEALFLSKIYVLKSLRGHGIGKKAMDFIERKAQETHCTSIQLTVNKNNVNSIKVYENMGFVKEADIIIDIGNGFVMDDYRMRKGIK</sequence>
<dbReference type="PROSITE" id="PS51186">
    <property type="entry name" value="GNAT"/>
    <property type="match status" value="1"/>
</dbReference>
<dbReference type="SUPFAM" id="SSF55729">
    <property type="entry name" value="Acyl-CoA N-acyltransferases (Nat)"/>
    <property type="match status" value="1"/>
</dbReference>
<dbReference type="PANTHER" id="PTHR43420:SF47">
    <property type="entry name" value="N-ACETYLTRANSFERASE DOMAIN-CONTAINING PROTEIN"/>
    <property type="match status" value="1"/>
</dbReference>
<name>A0ABW5T5V4_9FLAO</name>
<dbReference type="Pfam" id="PF00583">
    <property type="entry name" value="Acetyltransf_1"/>
    <property type="match status" value="1"/>
</dbReference>
<evidence type="ECO:0000259" key="3">
    <source>
        <dbReference type="PROSITE" id="PS51186"/>
    </source>
</evidence>
<evidence type="ECO:0000256" key="1">
    <source>
        <dbReference type="ARBA" id="ARBA00022679"/>
    </source>
</evidence>